<dbReference type="InterPro" id="IPR032009">
    <property type="entry name" value="SCAB_CC"/>
</dbReference>
<accession>A0A8K0E3J3</accession>
<dbReference type="PANTHER" id="PTHR31172">
    <property type="entry name" value="STOMATAL CLOSURE-RELATED ACTIN-BINDING PROTEIN 1"/>
    <property type="match status" value="1"/>
</dbReference>
<reference evidence="2" key="1">
    <citation type="submission" date="2020-03" db="EMBL/GenBank/DDBJ databases">
        <title>A high-quality chromosome-level genome assembly of a woody plant with both climbing and erect habits, Rhamnella rubrinervis.</title>
        <authorList>
            <person name="Lu Z."/>
            <person name="Yang Y."/>
            <person name="Zhu X."/>
            <person name="Sun Y."/>
        </authorList>
    </citation>
    <scope>NUCLEOTIDE SEQUENCE</scope>
    <source>
        <strain evidence="2">BYM</strain>
        <tissue evidence="2">Leaf</tissue>
    </source>
</reference>
<proteinExistence type="predicted"/>
<dbReference type="EMBL" id="VOIH02000009">
    <property type="protein sequence ID" value="KAF3438780.1"/>
    <property type="molecule type" value="Genomic_DNA"/>
</dbReference>
<dbReference type="AlphaFoldDB" id="A0A8K0E3J3"/>
<gene>
    <name evidence="2" type="ORF">FNV43_RR21544</name>
</gene>
<name>A0A8K0E3J3_9ROSA</name>
<comment type="caution">
    <text evidence="2">The sequence shown here is derived from an EMBL/GenBank/DDBJ whole genome shotgun (WGS) entry which is preliminary data.</text>
</comment>
<dbReference type="GO" id="GO:0007015">
    <property type="term" value="P:actin filament organization"/>
    <property type="evidence" value="ECO:0007669"/>
    <property type="project" value="InterPro"/>
</dbReference>
<evidence type="ECO:0000313" key="3">
    <source>
        <dbReference type="Proteomes" id="UP000796880"/>
    </source>
</evidence>
<evidence type="ECO:0000313" key="2">
    <source>
        <dbReference type="EMBL" id="KAF3438780.1"/>
    </source>
</evidence>
<dbReference type="Pfam" id="PF16712">
    <property type="entry name" value="SCAB_CC"/>
    <property type="match status" value="1"/>
</dbReference>
<dbReference type="GO" id="GO:0003779">
    <property type="term" value="F:actin binding"/>
    <property type="evidence" value="ECO:0007669"/>
    <property type="project" value="InterPro"/>
</dbReference>
<dbReference type="Proteomes" id="UP000796880">
    <property type="component" value="Unassembled WGS sequence"/>
</dbReference>
<dbReference type="GO" id="GO:0010119">
    <property type="term" value="P:regulation of stomatal movement"/>
    <property type="evidence" value="ECO:0007669"/>
    <property type="project" value="InterPro"/>
</dbReference>
<feature type="domain" description="Stomatal closure-related actin-binding protein coiled-coil" evidence="1">
    <location>
        <begin position="139"/>
        <end position="164"/>
    </location>
</feature>
<dbReference type="InterPro" id="IPR039640">
    <property type="entry name" value="SCAB"/>
</dbReference>
<sequence length="276" mass="31489">MLSTDLVWIESIHAVKSSAKWDRDGEAGLVQDPKLGGRATRKFLRGLSMLQFNHTLTLIRYCFSYLALILELIDSGKQLARTRKFLTVVPLVLLGGGGFSSQVDSKEGELIQEKFEEKLANFLKQAIYCYDIVLDGLSFQDVKELIEEVQEARRIKLLHQPSKLRQDPCNLFHVLAKIKISPRTVCLGDYEMILILELHTQEWRLGPTLLILCEHLFVSFAICTLRKQTNKFTAGFKWKNDLDSDMVKQLSVLKRNRRWLSSFGVGASATFCCQAF</sequence>
<evidence type="ECO:0000259" key="1">
    <source>
        <dbReference type="Pfam" id="PF16712"/>
    </source>
</evidence>
<dbReference type="PANTHER" id="PTHR31172:SF7">
    <property type="entry name" value="STOMATAL CLOSURE-RELATED ACTIN-BINDING PROTEIN 3"/>
    <property type="match status" value="1"/>
</dbReference>
<keyword evidence="3" id="KW-1185">Reference proteome</keyword>
<protein>
    <recommendedName>
        <fullName evidence="1">Stomatal closure-related actin-binding protein coiled-coil domain-containing protein</fullName>
    </recommendedName>
</protein>
<organism evidence="2 3">
    <name type="scientific">Rhamnella rubrinervis</name>
    <dbReference type="NCBI Taxonomy" id="2594499"/>
    <lineage>
        <taxon>Eukaryota</taxon>
        <taxon>Viridiplantae</taxon>
        <taxon>Streptophyta</taxon>
        <taxon>Embryophyta</taxon>
        <taxon>Tracheophyta</taxon>
        <taxon>Spermatophyta</taxon>
        <taxon>Magnoliopsida</taxon>
        <taxon>eudicotyledons</taxon>
        <taxon>Gunneridae</taxon>
        <taxon>Pentapetalae</taxon>
        <taxon>rosids</taxon>
        <taxon>fabids</taxon>
        <taxon>Rosales</taxon>
        <taxon>Rhamnaceae</taxon>
        <taxon>rhamnoid group</taxon>
        <taxon>Rhamneae</taxon>
        <taxon>Rhamnella</taxon>
    </lineage>
</organism>